<evidence type="ECO:0000313" key="1">
    <source>
        <dbReference type="EMBL" id="HIT94115.1"/>
    </source>
</evidence>
<reference evidence="1" key="1">
    <citation type="submission" date="2020-10" db="EMBL/GenBank/DDBJ databases">
        <authorList>
            <person name="Gilroy R."/>
        </authorList>
    </citation>
    <scope>NUCLEOTIDE SEQUENCE</scope>
    <source>
        <strain evidence="1">ChiBcec7-5410</strain>
    </source>
</reference>
<accession>A0A9D1H564</accession>
<sequence length="210" mass="23216">MINEGNSVKCRDIDVLHVSMDVEEVPFNAGYYSVDMTFYFLVTLDVYGAGGCAAPQTVQGVAVFDKKVILFGSEGSVRSFRSDCSKLGTVCTDMPIAQVQTVDPVCLGLRVCEHPKPECGCESVNFPCEIENLLGGPIVSRGGKYLYLTVGLFTIVSLERDIQMMVPVYDFCIPEKECTTSCSEDPCEMFRKIRFPVSEFFPPKQDCCCN</sequence>
<name>A0A9D1H564_9FIRM</name>
<dbReference type="Proteomes" id="UP000824160">
    <property type="component" value="Unassembled WGS sequence"/>
</dbReference>
<dbReference type="AlphaFoldDB" id="A0A9D1H564"/>
<dbReference type="EMBL" id="DVLW01000080">
    <property type="protein sequence ID" value="HIT94115.1"/>
    <property type="molecule type" value="Genomic_DNA"/>
</dbReference>
<protein>
    <submittedName>
        <fullName evidence="1">Uncharacterized protein</fullName>
    </submittedName>
</protein>
<comment type="caution">
    <text evidence="1">The sequence shown here is derived from an EMBL/GenBank/DDBJ whole genome shotgun (WGS) entry which is preliminary data.</text>
</comment>
<evidence type="ECO:0000313" key="2">
    <source>
        <dbReference type="Proteomes" id="UP000824160"/>
    </source>
</evidence>
<gene>
    <name evidence="1" type="ORF">IAC43_02910</name>
</gene>
<reference evidence="1" key="2">
    <citation type="journal article" date="2021" name="PeerJ">
        <title>Extensive microbial diversity within the chicken gut microbiome revealed by metagenomics and culture.</title>
        <authorList>
            <person name="Gilroy R."/>
            <person name="Ravi A."/>
            <person name="Getino M."/>
            <person name="Pursley I."/>
            <person name="Horton D.L."/>
            <person name="Alikhan N.F."/>
            <person name="Baker D."/>
            <person name="Gharbi K."/>
            <person name="Hall N."/>
            <person name="Watson M."/>
            <person name="Adriaenssens E.M."/>
            <person name="Foster-Nyarko E."/>
            <person name="Jarju S."/>
            <person name="Secka A."/>
            <person name="Antonio M."/>
            <person name="Oren A."/>
            <person name="Chaudhuri R.R."/>
            <person name="La Ragione R."/>
            <person name="Hildebrand F."/>
            <person name="Pallen M.J."/>
        </authorList>
    </citation>
    <scope>NUCLEOTIDE SEQUENCE</scope>
    <source>
        <strain evidence="1">ChiBcec7-5410</strain>
    </source>
</reference>
<proteinExistence type="predicted"/>
<organism evidence="1 2">
    <name type="scientific">Candidatus Faecivivens stercoripullorum</name>
    <dbReference type="NCBI Taxonomy" id="2840805"/>
    <lineage>
        <taxon>Bacteria</taxon>
        <taxon>Bacillati</taxon>
        <taxon>Bacillota</taxon>
        <taxon>Clostridia</taxon>
        <taxon>Eubacteriales</taxon>
        <taxon>Oscillospiraceae</taxon>
        <taxon>Oscillospiraceae incertae sedis</taxon>
        <taxon>Candidatus Faecivivens</taxon>
    </lineage>
</organism>